<dbReference type="Proteomes" id="UP000034325">
    <property type="component" value="Unassembled WGS sequence"/>
</dbReference>
<protein>
    <recommendedName>
        <fullName evidence="1">Amine oxidase domain-containing protein</fullName>
    </recommendedName>
</protein>
<dbReference type="Gene3D" id="3.50.50.60">
    <property type="entry name" value="FAD/NAD(P)-binding domain"/>
    <property type="match status" value="1"/>
</dbReference>
<dbReference type="PATRIC" id="fig|1618549.4.peg.531"/>
<dbReference type="NCBIfam" id="NF005560">
    <property type="entry name" value="PRK07233.1"/>
    <property type="match status" value="1"/>
</dbReference>
<dbReference type="Pfam" id="PF01593">
    <property type="entry name" value="Amino_oxidase"/>
    <property type="match status" value="1"/>
</dbReference>
<evidence type="ECO:0000313" key="2">
    <source>
        <dbReference type="EMBL" id="KKQ98090.1"/>
    </source>
</evidence>
<gene>
    <name evidence="2" type="ORF">UT23_C0005G0013</name>
</gene>
<dbReference type="GO" id="GO:0016491">
    <property type="term" value="F:oxidoreductase activity"/>
    <property type="evidence" value="ECO:0007669"/>
    <property type="project" value="InterPro"/>
</dbReference>
<dbReference type="EMBL" id="LBWA01000005">
    <property type="protein sequence ID" value="KKQ98090.1"/>
    <property type="molecule type" value="Genomic_DNA"/>
</dbReference>
<name>A0A0G0MCR0_9BACT</name>
<feature type="domain" description="Amine oxidase" evidence="1">
    <location>
        <begin position="22"/>
        <end position="413"/>
    </location>
</feature>
<dbReference type="PANTHER" id="PTHR42923:SF46">
    <property type="entry name" value="AMINE OXIDASE"/>
    <property type="match status" value="1"/>
</dbReference>
<comment type="caution">
    <text evidence="2">The sequence shown here is derived from an EMBL/GenBank/DDBJ whole genome shotgun (WGS) entry which is preliminary data.</text>
</comment>
<proteinExistence type="predicted"/>
<dbReference type="PANTHER" id="PTHR42923">
    <property type="entry name" value="PROTOPORPHYRINOGEN OXIDASE"/>
    <property type="match status" value="1"/>
</dbReference>
<sequence length="442" mass="50879">MLKLIQHDKLFMKVAIIGAGFGGLAAAYRLARSGVDVTVFESDNAPGGLAIGFKEPEWKWSIEKHYHHWFVSDWAVRNLAKEIGHNVIFTRPKTSTFIDGEVYQLDSPLNLLLFPKLPLADKLRTGLVLSYLRLTPFWKQLEAYPAKDFLKKYTGEKSWNVLWQPLFEKKFGNYANEIPASWFWTRIKKRSASLGYPEGGFLNFALSLNDAVKKNGGKIFYKTKIEKIFEKGGKIILKTKSDLVKTSKYESEFDKVICTLPSPLFVKITEGLPQSYIDDLLDLKSIGAVNLVLSLSKQFLEDGTYWLNINAAHFPFLAVVEHTNFMDKKYYNNEHLLYVGNYLPHEHSFYKKEAIDLYREFYPFLKTINPKFDKSWVNNLNLFKAQYAQPIIPLNYSKRLPGFETPIKGLYLSNIQQVYPWDRGTNYAVENGEAVARLVFGE</sequence>
<reference evidence="2 3" key="1">
    <citation type="journal article" date="2015" name="Nature">
        <title>rRNA introns, odd ribosomes, and small enigmatic genomes across a large radiation of phyla.</title>
        <authorList>
            <person name="Brown C.T."/>
            <person name="Hug L.A."/>
            <person name="Thomas B.C."/>
            <person name="Sharon I."/>
            <person name="Castelle C.J."/>
            <person name="Singh A."/>
            <person name="Wilkins M.J."/>
            <person name="Williams K.H."/>
            <person name="Banfield J.F."/>
        </authorList>
    </citation>
    <scope>NUCLEOTIDE SEQUENCE [LARGE SCALE GENOMIC DNA]</scope>
</reference>
<dbReference type="AlphaFoldDB" id="A0A0G0MCR0"/>
<dbReference type="PRINTS" id="PR00419">
    <property type="entry name" value="ADXRDTASE"/>
</dbReference>
<accession>A0A0G0MCR0</accession>
<organism evidence="2 3">
    <name type="scientific">Candidatus Woesebacteria bacterium GW2011_GWA1_39_12</name>
    <dbReference type="NCBI Taxonomy" id="1618549"/>
    <lineage>
        <taxon>Bacteria</taxon>
        <taxon>Candidatus Woeseibacteriota</taxon>
    </lineage>
</organism>
<dbReference type="InterPro" id="IPR050464">
    <property type="entry name" value="Zeta_carotene_desat/Oxidored"/>
</dbReference>
<dbReference type="InterPro" id="IPR002937">
    <property type="entry name" value="Amino_oxidase"/>
</dbReference>
<evidence type="ECO:0000313" key="3">
    <source>
        <dbReference type="Proteomes" id="UP000034325"/>
    </source>
</evidence>
<evidence type="ECO:0000259" key="1">
    <source>
        <dbReference type="Pfam" id="PF01593"/>
    </source>
</evidence>
<dbReference type="SUPFAM" id="SSF51905">
    <property type="entry name" value="FAD/NAD(P)-binding domain"/>
    <property type="match status" value="1"/>
</dbReference>
<dbReference type="InterPro" id="IPR036188">
    <property type="entry name" value="FAD/NAD-bd_sf"/>
</dbReference>